<evidence type="ECO:0000313" key="2">
    <source>
        <dbReference type="Proteomes" id="UP000481153"/>
    </source>
</evidence>
<dbReference type="VEuPathDB" id="FungiDB:AeMF1_013204"/>
<reference evidence="1 2" key="1">
    <citation type="submission" date="2019-07" db="EMBL/GenBank/DDBJ databases">
        <title>Genomics analysis of Aphanomyces spp. identifies a new class of oomycete effector associated with host adaptation.</title>
        <authorList>
            <person name="Gaulin E."/>
        </authorList>
    </citation>
    <scope>NUCLEOTIDE SEQUENCE [LARGE SCALE GENOMIC DNA]</scope>
    <source>
        <strain evidence="1 2">ATCC 201684</strain>
    </source>
</reference>
<protein>
    <recommendedName>
        <fullName evidence="3">DDE-1 domain-containing protein</fullName>
    </recommendedName>
</protein>
<dbReference type="AlphaFoldDB" id="A0A6G0XL41"/>
<accession>A0A6G0XL41</accession>
<evidence type="ECO:0008006" key="3">
    <source>
        <dbReference type="Google" id="ProtNLM"/>
    </source>
</evidence>
<comment type="caution">
    <text evidence="1">The sequence shown here is derived from an EMBL/GenBank/DDBJ whole genome shotgun (WGS) entry which is preliminary data.</text>
</comment>
<dbReference type="PANTHER" id="PTHR35871">
    <property type="entry name" value="EXPRESSED PROTEIN"/>
    <property type="match status" value="1"/>
</dbReference>
<dbReference type="PANTHER" id="PTHR35871:SF1">
    <property type="entry name" value="CXC1-LIKE CYSTEINE CLUSTER ASSOCIATED WITH KDZ TRANSPOSASES DOMAIN-CONTAINING PROTEIN"/>
    <property type="match status" value="1"/>
</dbReference>
<name>A0A6G0XL41_9STRA</name>
<keyword evidence="2" id="KW-1185">Reference proteome</keyword>
<evidence type="ECO:0000313" key="1">
    <source>
        <dbReference type="EMBL" id="KAF0741138.1"/>
    </source>
</evidence>
<proteinExistence type="predicted"/>
<dbReference type="EMBL" id="VJMJ01000041">
    <property type="protein sequence ID" value="KAF0741138.1"/>
    <property type="molecule type" value="Genomic_DNA"/>
</dbReference>
<dbReference type="Proteomes" id="UP000481153">
    <property type="component" value="Unassembled WGS sequence"/>
</dbReference>
<sequence>MCENCGKSRTVKNDLDEILTVDETPFDEPMTVDADWTALFLDKMVAADVARLHPKRKLFRDGTSSRTLRRKKMLNAKAHRACPMQRLDNWFLVSGAPTEEATPNMPDLACVKQLQEILTGKDLNTRLFVKLAVVLKFFEARMDGASRLSAATTAANCLPSVFHLGPRTVQNWAKAYARDGQLPESQRGKHQKSSSMIHDEDFLFKCGKWLRTTLPPQRTPRNFQLYLNEILLPSLTGALQTTVSIETSRWWMIHAGYKYGAWSKDEFLDGHERHDVVEYRADFCRKWIELSKRMVSYTGPDMETVECRENSVLEPVVWLTHDESVFYANDDGGMIWTNSAHPDLPKKSRGRSIMVSGFLCPCHGRLYMPVGERQQYVRELLHIGKTQEGYWTSDHVVALVKDKVLPAFPALHPGCLALITFDQSTNHAAFAPDALRTTSMNLDPGGKQDKMRDGWYGLNRTHQKMVTKRLKSARVWILAHRNKKRFVKVMSILITANCFRLREAQPSVDKSSYFDDMVSNAVSIARYRFTMPQLRELAHKLAHPENGIVTIERDHISRVEALALVCHRLSEAFKLFTLSYKFDRSTASCSRLIKATVAILYSHHRDRL</sequence>
<organism evidence="1 2">
    <name type="scientific">Aphanomyces euteiches</name>
    <dbReference type="NCBI Taxonomy" id="100861"/>
    <lineage>
        <taxon>Eukaryota</taxon>
        <taxon>Sar</taxon>
        <taxon>Stramenopiles</taxon>
        <taxon>Oomycota</taxon>
        <taxon>Saprolegniomycetes</taxon>
        <taxon>Saprolegniales</taxon>
        <taxon>Verrucalvaceae</taxon>
        <taxon>Aphanomyces</taxon>
    </lineage>
</organism>
<gene>
    <name evidence="1" type="ORF">Ae201684_003701</name>
</gene>
<dbReference type="VEuPathDB" id="FungiDB:AeMF1_021418"/>